<protein>
    <submittedName>
        <fullName evidence="2">Uncharacterized protein</fullName>
    </submittedName>
</protein>
<evidence type="ECO:0000313" key="2">
    <source>
        <dbReference type="EMBL" id="MBJ7608871.1"/>
    </source>
</evidence>
<proteinExistence type="predicted"/>
<organism evidence="2 3">
    <name type="scientific">Candidatus Amunia macphersoniae</name>
    <dbReference type="NCBI Taxonomy" id="3127014"/>
    <lineage>
        <taxon>Bacteria</taxon>
        <taxon>Bacillati</taxon>
        <taxon>Candidatus Dormiibacterota</taxon>
        <taxon>Candidatus Dormibacteria</taxon>
        <taxon>Candidatus Aeolococcales</taxon>
        <taxon>Candidatus Aeolococcaceae</taxon>
        <taxon>Candidatus Amunia</taxon>
    </lineage>
</organism>
<comment type="caution">
    <text evidence="2">The sequence shown here is derived from an EMBL/GenBank/DDBJ whole genome shotgun (WGS) entry which is preliminary data.</text>
</comment>
<reference evidence="2 3" key="1">
    <citation type="submission" date="2020-10" db="EMBL/GenBank/DDBJ databases">
        <title>Ca. Dormibacterota MAGs.</title>
        <authorList>
            <person name="Montgomery K."/>
        </authorList>
    </citation>
    <scope>NUCLEOTIDE SEQUENCE [LARGE SCALE GENOMIC DNA]</scope>
    <source>
        <strain evidence="2">Mitchell_Peninsula_5</strain>
    </source>
</reference>
<dbReference type="Pfam" id="PF08309">
    <property type="entry name" value="LVIVD"/>
    <property type="match status" value="1"/>
</dbReference>
<name>A0A934NG44_9BACT</name>
<dbReference type="SUPFAM" id="SSF82171">
    <property type="entry name" value="DPP6 N-terminal domain-like"/>
    <property type="match status" value="1"/>
</dbReference>
<accession>A0A934NG44</accession>
<dbReference type="Proteomes" id="UP000614410">
    <property type="component" value="Unassembled WGS sequence"/>
</dbReference>
<evidence type="ECO:0000313" key="3">
    <source>
        <dbReference type="Proteomes" id="UP000614410"/>
    </source>
</evidence>
<dbReference type="EMBL" id="JAEKNN010000025">
    <property type="protein sequence ID" value="MBJ7608871.1"/>
    <property type="molecule type" value="Genomic_DNA"/>
</dbReference>
<sequence>MPDAGGAVPYASSSRCHTRRRRRTNHPVDMMAPFCPGGYHPHGRSPLRKGRSRVKRLGRSAVAATVASVILGSTAITAAANKTGPDYVTSDNVTFVKRMPLAADGVGARVIGHYLYVTSTKDLEIYDITTPENPTLVGAVTVNVEFENEQVPTDGKLLGISGQTPTVNTGGLCPGTVRTGCLALYDVRNPAAPTLITNVANAGDHTSACVTVAGQTCAYMYGSGGHITDTRTALTNGQATLLATKWTDAVVARGFARPSSCHHVTEARPGVLVVACEPVYILSVNPGDGGSIDNPAVLGAANYSQAPDDQQRFVHSAIWPNGGADKILLTGGETNIQPTCGATNGAFSTFVTGGTPQAPTFTYADEIRPVAGNYTDGNPPQGTFHLGCSVHWFEQNPTFLNGGLVALAEYENGTKFLQIGADGKITQVGFFEPLGGSTSAPHWAPDNRTVYAIDYQRGVDVIHWDGPLTAPVNVPEVPTPALIVTLGLGVATAAWYVRRRTALRQG</sequence>
<feature type="region of interest" description="Disordered" evidence="1">
    <location>
        <begin position="1"/>
        <end position="31"/>
    </location>
</feature>
<evidence type="ECO:0000256" key="1">
    <source>
        <dbReference type="SAM" id="MobiDB-lite"/>
    </source>
</evidence>
<dbReference type="InterPro" id="IPR013211">
    <property type="entry name" value="LVIVD"/>
</dbReference>
<gene>
    <name evidence="2" type="ORF">JF887_05505</name>
</gene>
<feature type="compositionally biased region" description="Basic residues" evidence="1">
    <location>
        <begin position="16"/>
        <end position="25"/>
    </location>
</feature>
<dbReference type="AlphaFoldDB" id="A0A934NG44"/>